<dbReference type="Pfam" id="PF07978">
    <property type="entry name" value="NIPSNAP"/>
    <property type="match status" value="1"/>
</dbReference>
<keyword evidence="4" id="KW-1185">Reference proteome</keyword>
<evidence type="ECO:0000256" key="1">
    <source>
        <dbReference type="ARBA" id="ARBA00005291"/>
    </source>
</evidence>
<sequence>MGCTYLRHIDIGKNAHYTSEILIFQEFLKQQLERGKLLRSRHLQYLLSFSYWPPVVAREGPNIYEIRSYRLKPGTMIEWGNNWARAINYRRNNDEPFAAFFSQIGRYKDLQARKETRESAWRSPGWDECVAYTVPLIREMHSRVLHPTSFSPTQ</sequence>
<protein>
    <recommendedName>
        <fullName evidence="2">NIPSNAP domain-containing protein</fullName>
    </recommendedName>
</protein>
<dbReference type="PANTHER" id="PTHR21017:SF17">
    <property type="entry name" value="PROTEIN NIPSNAP"/>
    <property type="match status" value="1"/>
</dbReference>
<proteinExistence type="inferred from homology"/>
<dbReference type="InterPro" id="IPR011008">
    <property type="entry name" value="Dimeric_a/b-barrel"/>
</dbReference>
<name>A0ABN7P0T1_TIMPD</name>
<dbReference type="SUPFAM" id="SSF54909">
    <property type="entry name" value="Dimeric alpha+beta barrel"/>
    <property type="match status" value="1"/>
</dbReference>
<evidence type="ECO:0000313" key="3">
    <source>
        <dbReference type="EMBL" id="CAG2060546.1"/>
    </source>
</evidence>
<dbReference type="EMBL" id="CAJPIN010012714">
    <property type="protein sequence ID" value="CAG2060546.1"/>
    <property type="molecule type" value="Genomic_DNA"/>
</dbReference>
<comment type="similarity">
    <text evidence="1">Belongs to the NipSnap family.</text>
</comment>
<dbReference type="InterPro" id="IPR012577">
    <property type="entry name" value="NIPSNAP"/>
</dbReference>
<dbReference type="InterPro" id="IPR051557">
    <property type="entry name" value="NipSnap_domain"/>
</dbReference>
<gene>
    <name evidence="3" type="ORF">TPAB3V08_LOCUS7502</name>
</gene>
<evidence type="ECO:0000259" key="2">
    <source>
        <dbReference type="Pfam" id="PF07978"/>
    </source>
</evidence>
<dbReference type="Proteomes" id="UP001153148">
    <property type="component" value="Unassembled WGS sequence"/>
</dbReference>
<organism evidence="3 4">
    <name type="scientific">Timema podura</name>
    <name type="common">Walking stick</name>
    <dbReference type="NCBI Taxonomy" id="61482"/>
    <lineage>
        <taxon>Eukaryota</taxon>
        <taxon>Metazoa</taxon>
        <taxon>Ecdysozoa</taxon>
        <taxon>Arthropoda</taxon>
        <taxon>Hexapoda</taxon>
        <taxon>Insecta</taxon>
        <taxon>Pterygota</taxon>
        <taxon>Neoptera</taxon>
        <taxon>Polyneoptera</taxon>
        <taxon>Phasmatodea</taxon>
        <taxon>Timematodea</taxon>
        <taxon>Timematoidea</taxon>
        <taxon>Timematidae</taxon>
        <taxon>Timema</taxon>
    </lineage>
</organism>
<reference evidence="3" key="1">
    <citation type="submission" date="2021-03" db="EMBL/GenBank/DDBJ databases">
        <authorList>
            <person name="Tran Van P."/>
        </authorList>
    </citation>
    <scope>NUCLEOTIDE SEQUENCE</scope>
</reference>
<evidence type="ECO:0000313" key="4">
    <source>
        <dbReference type="Proteomes" id="UP001153148"/>
    </source>
</evidence>
<dbReference type="Gene3D" id="3.30.70.100">
    <property type="match status" value="1"/>
</dbReference>
<feature type="domain" description="NIPSNAP" evidence="2">
    <location>
        <begin position="64"/>
        <end position="152"/>
    </location>
</feature>
<accession>A0ABN7P0T1</accession>
<comment type="caution">
    <text evidence="3">The sequence shown here is derived from an EMBL/GenBank/DDBJ whole genome shotgun (WGS) entry which is preliminary data.</text>
</comment>
<dbReference type="PANTHER" id="PTHR21017">
    <property type="entry name" value="NIPSNAP-RELATED"/>
    <property type="match status" value="1"/>
</dbReference>